<sequence length="319" mass="35558">MLLLSLSTLDQLPPNAILLQKPINVDVFFKILCDLRSQVFKPRQECHFSAANEQVLQSRLGRAGDTGSATKTLVEATDHAAKHLNSRESHFYIGSMPDVDLSQTGERAKVFYDPREFLLGFVQKAVAQGLEAASVVRLSSFAFGDIEIYPFARKVVSHTPASALYAAGRLPLREGDVRIAFDRAAPQFPTSEQQESLDEYLWKLALWASRGRLPVGTDPDLPVVLKRWPNLTRLLVSPHATRIAGLWAREPLVLSNSATVLCIPQRYVFAFYSACVALELVTPAKRALDPLLVVETVRPHEKRGIFRMLLSKLVGNREE</sequence>
<accession>A0A935MT73</accession>
<comment type="caution">
    <text evidence="1">The sequence shown here is derived from an EMBL/GenBank/DDBJ whole genome shotgun (WGS) entry which is preliminary data.</text>
</comment>
<dbReference type="AlphaFoldDB" id="A0A935MT73"/>
<protein>
    <submittedName>
        <fullName evidence="1">Uncharacterized protein</fullName>
    </submittedName>
</protein>
<organism evidence="1 2">
    <name type="scientific">Candidatus Dechloromonas phosphorivorans</name>
    <dbReference type="NCBI Taxonomy" id="2899244"/>
    <lineage>
        <taxon>Bacteria</taxon>
        <taxon>Pseudomonadati</taxon>
        <taxon>Pseudomonadota</taxon>
        <taxon>Betaproteobacteria</taxon>
        <taxon>Rhodocyclales</taxon>
        <taxon>Azonexaceae</taxon>
        <taxon>Dechloromonas</taxon>
    </lineage>
</organism>
<dbReference type="EMBL" id="JADJMS010000019">
    <property type="protein sequence ID" value="MBK7415354.1"/>
    <property type="molecule type" value="Genomic_DNA"/>
</dbReference>
<name>A0A935MT73_9RHOO</name>
<gene>
    <name evidence="1" type="ORF">IPJ38_09870</name>
</gene>
<evidence type="ECO:0000313" key="2">
    <source>
        <dbReference type="Proteomes" id="UP000739411"/>
    </source>
</evidence>
<evidence type="ECO:0000313" key="1">
    <source>
        <dbReference type="EMBL" id="MBK7415354.1"/>
    </source>
</evidence>
<reference evidence="1 2" key="1">
    <citation type="submission" date="2020-10" db="EMBL/GenBank/DDBJ databases">
        <title>Connecting structure to function with the recovery of over 1000 high-quality activated sludge metagenome-assembled genomes encoding full-length rRNA genes using long-read sequencing.</title>
        <authorList>
            <person name="Singleton C.M."/>
            <person name="Petriglieri F."/>
            <person name="Kristensen J.M."/>
            <person name="Kirkegaard R.H."/>
            <person name="Michaelsen T.Y."/>
            <person name="Andersen M.H."/>
            <person name="Karst S.M."/>
            <person name="Dueholm M.S."/>
            <person name="Nielsen P.H."/>
            <person name="Albertsen M."/>
        </authorList>
    </citation>
    <scope>NUCLEOTIDE SEQUENCE [LARGE SCALE GENOMIC DNA]</scope>
    <source>
        <strain evidence="1">EsbW_18-Q3-R4-48_BATAC.463</strain>
    </source>
</reference>
<dbReference type="Proteomes" id="UP000739411">
    <property type="component" value="Unassembled WGS sequence"/>
</dbReference>
<proteinExistence type="predicted"/>